<dbReference type="Pfam" id="PF06218">
    <property type="entry name" value="NPR2"/>
    <property type="match status" value="1"/>
</dbReference>
<evidence type="ECO:0008006" key="5">
    <source>
        <dbReference type="Google" id="ProtNLM"/>
    </source>
</evidence>
<dbReference type="EMBL" id="CAVNYO010000419">
    <property type="protein sequence ID" value="CAK5277376.1"/>
    <property type="molecule type" value="Genomic_DNA"/>
</dbReference>
<reference evidence="3" key="1">
    <citation type="submission" date="2023-11" db="EMBL/GenBank/DDBJ databases">
        <authorList>
            <person name="De Vega J J."/>
            <person name="De Vega J J."/>
        </authorList>
    </citation>
    <scope>NUCLEOTIDE SEQUENCE</scope>
</reference>
<comment type="similarity">
    <text evidence="1">Belongs to the NPR2 family.</text>
</comment>
<proteinExistence type="inferred from homology"/>
<feature type="non-terminal residue" evidence="3">
    <location>
        <position position="1"/>
    </location>
</feature>
<evidence type="ECO:0000313" key="4">
    <source>
        <dbReference type="Proteomes" id="UP001295794"/>
    </source>
</evidence>
<dbReference type="Proteomes" id="UP001295794">
    <property type="component" value="Unassembled WGS sequence"/>
</dbReference>
<sequence length="661" mass="72929">ARTIGFTVLTLITQPTLRFHRDLDYFVKSQISKSRLSSDAGRRLISPSVCAHPISHVISFSSRSSIQSVFYAIFDVVHGPKIVYQVPEGLITVSSPASATAAANLPSSPTTPVTDQFNASQHLPSRASSSIVSPNSLSVYSPSKRPISSIRPLFHFDDISKFVIPKNQLHGRLITCSTRKHSIIGFPVQLSGAKYKYDASIVAILFDVTFPPVVRKISRVLTACEEESEFLSSPVTAPAMHAILEQLYEDLNSYAETSIPIDRFNSIELKIFPFYPNPPPVEDWMVPLALLNLNKKIEDNWDLTMIKANGVNHVSRIAYLADCDISLTRLAISHLLYYQVIMMIDIFQYSNMYTLSKNIEALAVEKDVQDECGPYVTRPGGSSIPEWPKLLHLYSRLKPGKTVTQWMQIYEIHKLGIDARRFTSFGVIKVRIVDQDMSSSLSSDLQGFLRRVHRWPVLLPDTRPSDVSQAANEDTATSTELSPAQSLLVSQHQSLSPDSNIPSTLTPRPPPPIATQTGRSRRASAAEKSLEQVRTRDLHKVGSSPKLAWAQLPSEIEPKTPPSPGKTPTAGRSESRRPSVSALPANPPPSPILGKLTIPTRDRESGAECPKDLPLLLDGDHHTDELGVKYEAGWPLLEQWLAAVGGGTGPGDFGRVVIIYR</sequence>
<accession>A0AAD2K4H6</accession>
<dbReference type="GO" id="GO:0005774">
    <property type="term" value="C:vacuolar membrane"/>
    <property type="evidence" value="ECO:0007669"/>
    <property type="project" value="TreeGrafter"/>
</dbReference>
<gene>
    <name evidence="3" type="ORF">MYCIT1_LOCUS26364</name>
</gene>
<organism evidence="3 4">
    <name type="scientific">Mycena citricolor</name>
    <dbReference type="NCBI Taxonomy" id="2018698"/>
    <lineage>
        <taxon>Eukaryota</taxon>
        <taxon>Fungi</taxon>
        <taxon>Dikarya</taxon>
        <taxon>Basidiomycota</taxon>
        <taxon>Agaricomycotina</taxon>
        <taxon>Agaricomycetes</taxon>
        <taxon>Agaricomycetidae</taxon>
        <taxon>Agaricales</taxon>
        <taxon>Marasmiineae</taxon>
        <taxon>Mycenaceae</taxon>
        <taxon>Mycena</taxon>
    </lineage>
</organism>
<evidence type="ECO:0000256" key="1">
    <source>
        <dbReference type="ARBA" id="ARBA00008433"/>
    </source>
</evidence>
<evidence type="ECO:0000256" key="2">
    <source>
        <dbReference type="SAM" id="MobiDB-lite"/>
    </source>
</evidence>
<dbReference type="GO" id="GO:0005096">
    <property type="term" value="F:GTPase activator activity"/>
    <property type="evidence" value="ECO:0007669"/>
    <property type="project" value="TreeGrafter"/>
</dbReference>
<protein>
    <recommendedName>
        <fullName evidence="5">Nitrogen permease regulator 2</fullName>
    </recommendedName>
</protein>
<feature type="compositionally biased region" description="Basic and acidic residues" evidence="2">
    <location>
        <begin position="600"/>
        <end position="611"/>
    </location>
</feature>
<dbReference type="PANTHER" id="PTHR12991:SF10">
    <property type="entry name" value="GATOR COMPLEX PROTEIN NPRL2"/>
    <property type="match status" value="1"/>
</dbReference>
<dbReference type="InterPro" id="IPR009348">
    <property type="entry name" value="NPR2-like"/>
</dbReference>
<feature type="compositionally biased region" description="Polar residues" evidence="2">
    <location>
        <begin position="465"/>
        <end position="484"/>
    </location>
</feature>
<feature type="region of interest" description="Disordered" evidence="2">
    <location>
        <begin position="460"/>
        <end position="613"/>
    </location>
</feature>
<dbReference type="GO" id="GO:1990130">
    <property type="term" value="C:GATOR1 complex"/>
    <property type="evidence" value="ECO:0007669"/>
    <property type="project" value="TreeGrafter"/>
</dbReference>
<feature type="compositionally biased region" description="Low complexity" evidence="2">
    <location>
        <begin position="485"/>
        <end position="506"/>
    </location>
</feature>
<comment type="caution">
    <text evidence="3">The sequence shown here is derived from an EMBL/GenBank/DDBJ whole genome shotgun (WGS) entry which is preliminary data.</text>
</comment>
<dbReference type="GO" id="GO:1904262">
    <property type="term" value="P:negative regulation of TORC1 signaling"/>
    <property type="evidence" value="ECO:0007669"/>
    <property type="project" value="TreeGrafter"/>
</dbReference>
<feature type="compositionally biased region" description="Basic and acidic residues" evidence="2">
    <location>
        <begin position="524"/>
        <end position="540"/>
    </location>
</feature>
<evidence type="ECO:0000313" key="3">
    <source>
        <dbReference type="EMBL" id="CAK5277376.1"/>
    </source>
</evidence>
<keyword evidence="4" id="KW-1185">Reference proteome</keyword>
<dbReference type="GO" id="GO:0010508">
    <property type="term" value="P:positive regulation of autophagy"/>
    <property type="evidence" value="ECO:0007669"/>
    <property type="project" value="TreeGrafter"/>
</dbReference>
<dbReference type="PANTHER" id="PTHR12991">
    <property type="entry name" value="NITROGEN PERMEASE REGULATOR 2/TUMOR SUPPRESSOR CANDIDATE 4"/>
    <property type="match status" value="1"/>
</dbReference>
<dbReference type="AlphaFoldDB" id="A0AAD2K4H6"/>
<name>A0AAD2K4H6_9AGAR</name>